<dbReference type="AlphaFoldDB" id="A0A9D4HQP7"/>
<keyword evidence="3" id="KW-1185">Reference proteome</keyword>
<dbReference type="EMBL" id="JAIWYP010000012">
    <property type="protein sequence ID" value="KAH3727495.1"/>
    <property type="molecule type" value="Genomic_DNA"/>
</dbReference>
<feature type="compositionally biased region" description="Polar residues" evidence="1">
    <location>
        <begin position="20"/>
        <end position="31"/>
    </location>
</feature>
<accession>A0A9D4HQP7</accession>
<evidence type="ECO:0000313" key="2">
    <source>
        <dbReference type="EMBL" id="KAH3727495.1"/>
    </source>
</evidence>
<evidence type="ECO:0000313" key="3">
    <source>
        <dbReference type="Proteomes" id="UP000828390"/>
    </source>
</evidence>
<evidence type="ECO:0000256" key="1">
    <source>
        <dbReference type="SAM" id="MobiDB-lite"/>
    </source>
</evidence>
<dbReference type="Proteomes" id="UP000828390">
    <property type="component" value="Unassembled WGS sequence"/>
</dbReference>
<comment type="caution">
    <text evidence="2">The sequence shown here is derived from an EMBL/GenBank/DDBJ whole genome shotgun (WGS) entry which is preliminary data.</text>
</comment>
<gene>
    <name evidence="2" type="ORF">DPMN_053434</name>
</gene>
<reference evidence="2" key="2">
    <citation type="submission" date="2020-11" db="EMBL/GenBank/DDBJ databases">
        <authorList>
            <person name="McCartney M.A."/>
            <person name="Auch B."/>
            <person name="Kono T."/>
            <person name="Mallez S."/>
            <person name="Becker A."/>
            <person name="Gohl D.M."/>
            <person name="Silverstein K.A.T."/>
            <person name="Koren S."/>
            <person name="Bechman K.B."/>
            <person name="Herman A."/>
            <person name="Abrahante J.E."/>
            <person name="Garbe J."/>
        </authorList>
    </citation>
    <scope>NUCLEOTIDE SEQUENCE</scope>
    <source>
        <strain evidence="2">Duluth1</strain>
        <tissue evidence="2">Whole animal</tissue>
    </source>
</reference>
<reference evidence="2" key="1">
    <citation type="journal article" date="2019" name="bioRxiv">
        <title>The Genome of the Zebra Mussel, Dreissena polymorpha: A Resource for Invasive Species Research.</title>
        <authorList>
            <person name="McCartney M.A."/>
            <person name="Auch B."/>
            <person name="Kono T."/>
            <person name="Mallez S."/>
            <person name="Zhang Y."/>
            <person name="Obille A."/>
            <person name="Becker A."/>
            <person name="Abrahante J.E."/>
            <person name="Garbe J."/>
            <person name="Badalamenti J.P."/>
            <person name="Herman A."/>
            <person name="Mangelson H."/>
            <person name="Liachko I."/>
            <person name="Sullivan S."/>
            <person name="Sone E.D."/>
            <person name="Koren S."/>
            <person name="Silverstein K.A.T."/>
            <person name="Beckman K.B."/>
            <person name="Gohl D.M."/>
        </authorList>
    </citation>
    <scope>NUCLEOTIDE SEQUENCE</scope>
    <source>
        <strain evidence="2">Duluth1</strain>
        <tissue evidence="2">Whole animal</tissue>
    </source>
</reference>
<name>A0A9D4HQP7_DREPO</name>
<proteinExistence type="predicted"/>
<organism evidence="2 3">
    <name type="scientific">Dreissena polymorpha</name>
    <name type="common">Zebra mussel</name>
    <name type="synonym">Mytilus polymorpha</name>
    <dbReference type="NCBI Taxonomy" id="45954"/>
    <lineage>
        <taxon>Eukaryota</taxon>
        <taxon>Metazoa</taxon>
        <taxon>Spiralia</taxon>
        <taxon>Lophotrochozoa</taxon>
        <taxon>Mollusca</taxon>
        <taxon>Bivalvia</taxon>
        <taxon>Autobranchia</taxon>
        <taxon>Heteroconchia</taxon>
        <taxon>Euheterodonta</taxon>
        <taxon>Imparidentia</taxon>
        <taxon>Neoheterodontei</taxon>
        <taxon>Myida</taxon>
        <taxon>Dreissenoidea</taxon>
        <taxon>Dreissenidae</taxon>
        <taxon>Dreissena</taxon>
    </lineage>
</organism>
<protein>
    <submittedName>
        <fullName evidence="2">Uncharacterized protein</fullName>
    </submittedName>
</protein>
<feature type="region of interest" description="Disordered" evidence="1">
    <location>
        <begin position="14"/>
        <end position="37"/>
    </location>
</feature>
<sequence length="67" mass="7278">MKPTVTGWRLHKTLTVGGKPSSTGEMPNFPSSRAGEPVCQRWTSSGFKDVSDISCSYGSHSGYVGWR</sequence>